<reference evidence="1" key="1">
    <citation type="submission" date="2023-04" db="EMBL/GenBank/DDBJ databases">
        <authorList>
            <person name="Vijverberg K."/>
            <person name="Xiong W."/>
            <person name="Schranz E."/>
        </authorList>
    </citation>
    <scope>NUCLEOTIDE SEQUENCE</scope>
</reference>
<proteinExistence type="predicted"/>
<dbReference type="Proteomes" id="UP001177003">
    <property type="component" value="Chromosome 0"/>
</dbReference>
<name>A0AA35UZX7_LACSI</name>
<evidence type="ECO:0000313" key="1">
    <source>
        <dbReference type="EMBL" id="CAI9262070.1"/>
    </source>
</evidence>
<keyword evidence="2" id="KW-1185">Reference proteome</keyword>
<evidence type="ECO:0000313" key="2">
    <source>
        <dbReference type="Proteomes" id="UP001177003"/>
    </source>
</evidence>
<sequence length="102" mass="11091">MVTIHDGGSSSSMGDGGLGGPSLSKRDVCNIIATAVSRIMLEDLPNIVWDELISVMYERIRTLLANLEVSQLRTREVTIKEFYAYRDPCFIGGGGGEPIIDT</sequence>
<dbReference type="AlphaFoldDB" id="A0AA35UZX7"/>
<dbReference type="EMBL" id="OX465086">
    <property type="protein sequence ID" value="CAI9262070.1"/>
    <property type="molecule type" value="Genomic_DNA"/>
</dbReference>
<accession>A0AA35UZX7</accession>
<gene>
    <name evidence="1" type="ORF">LSALG_LOCUS2830</name>
</gene>
<protein>
    <submittedName>
        <fullName evidence="1">Uncharacterized protein</fullName>
    </submittedName>
</protein>
<organism evidence="1 2">
    <name type="scientific">Lactuca saligna</name>
    <name type="common">Willowleaf lettuce</name>
    <dbReference type="NCBI Taxonomy" id="75948"/>
    <lineage>
        <taxon>Eukaryota</taxon>
        <taxon>Viridiplantae</taxon>
        <taxon>Streptophyta</taxon>
        <taxon>Embryophyta</taxon>
        <taxon>Tracheophyta</taxon>
        <taxon>Spermatophyta</taxon>
        <taxon>Magnoliopsida</taxon>
        <taxon>eudicotyledons</taxon>
        <taxon>Gunneridae</taxon>
        <taxon>Pentapetalae</taxon>
        <taxon>asterids</taxon>
        <taxon>campanulids</taxon>
        <taxon>Asterales</taxon>
        <taxon>Asteraceae</taxon>
        <taxon>Cichorioideae</taxon>
        <taxon>Cichorieae</taxon>
        <taxon>Lactucinae</taxon>
        <taxon>Lactuca</taxon>
    </lineage>
</organism>